<accession>A0A0S3RYD6</accession>
<evidence type="ECO:0000313" key="1">
    <source>
        <dbReference type="EMBL" id="BAT85610.1"/>
    </source>
</evidence>
<name>A0A0S3RYD6_PHAAN</name>
<dbReference type="AlphaFoldDB" id="A0A0S3RYD6"/>
<organism evidence="1 2">
    <name type="scientific">Vigna angularis var. angularis</name>
    <dbReference type="NCBI Taxonomy" id="157739"/>
    <lineage>
        <taxon>Eukaryota</taxon>
        <taxon>Viridiplantae</taxon>
        <taxon>Streptophyta</taxon>
        <taxon>Embryophyta</taxon>
        <taxon>Tracheophyta</taxon>
        <taxon>Spermatophyta</taxon>
        <taxon>Magnoliopsida</taxon>
        <taxon>eudicotyledons</taxon>
        <taxon>Gunneridae</taxon>
        <taxon>Pentapetalae</taxon>
        <taxon>rosids</taxon>
        <taxon>fabids</taxon>
        <taxon>Fabales</taxon>
        <taxon>Fabaceae</taxon>
        <taxon>Papilionoideae</taxon>
        <taxon>50 kb inversion clade</taxon>
        <taxon>NPAAA clade</taxon>
        <taxon>indigoferoid/millettioid clade</taxon>
        <taxon>Phaseoleae</taxon>
        <taxon>Vigna</taxon>
    </lineage>
</organism>
<proteinExistence type="predicted"/>
<gene>
    <name evidence="1" type="primary">Vigan.04G317400</name>
    <name evidence="1" type="ORF">VIGAN_04317400</name>
</gene>
<evidence type="ECO:0000313" key="2">
    <source>
        <dbReference type="Proteomes" id="UP000291084"/>
    </source>
</evidence>
<keyword evidence="2" id="KW-1185">Reference proteome</keyword>
<dbReference type="Proteomes" id="UP000291084">
    <property type="component" value="Chromosome 4"/>
</dbReference>
<dbReference type="EMBL" id="AP015037">
    <property type="protein sequence ID" value="BAT85610.1"/>
    <property type="molecule type" value="Genomic_DNA"/>
</dbReference>
<feature type="non-terminal residue" evidence="1">
    <location>
        <position position="90"/>
    </location>
</feature>
<reference evidence="1 2" key="1">
    <citation type="journal article" date="2015" name="Sci. Rep.">
        <title>The power of single molecule real-time sequencing technology in the de novo assembly of a eukaryotic genome.</title>
        <authorList>
            <person name="Sakai H."/>
            <person name="Naito K."/>
            <person name="Ogiso-Tanaka E."/>
            <person name="Takahashi Y."/>
            <person name="Iseki K."/>
            <person name="Muto C."/>
            <person name="Satou K."/>
            <person name="Teruya K."/>
            <person name="Shiroma A."/>
            <person name="Shimoji M."/>
            <person name="Hirano T."/>
            <person name="Itoh T."/>
            <person name="Kaga A."/>
            <person name="Tomooka N."/>
        </authorList>
    </citation>
    <scope>NUCLEOTIDE SEQUENCE [LARGE SCALE GENOMIC DNA]</scope>
    <source>
        <strain evidence="2">cv. Shumari</strain>
    </source>
</reference>
<protein>
    <submittedName>
        <fullName evidence="1">Uncharacterized protein</fullName>
    </submittedName>
</protein>
<sequence length="90" mass="10270">MTKIVTFFCYCDDAGPDPTMKDNEVRSIMKPITLRGPARMLKLKLTFKKPPLPGGKYLDSDIITVQKTLKKNKFILVKLNACHIRVFKSL</sequence>